<feature type="domain" description="PucR C-terminal helix-turn-helix" evidence="2">
    <location>
        <begin position="360"/>
        <end position="417"/>
    </location>
</feature>
<comment type="similarity">
    <text evidence="1">Belongs to the CdaR family.</text>
</comment>
<evidence type="ECO:0000313" key="4">
    <source>
        <dbReference type="EMBL" id="TQR40055.1"/>
    </source>
</evidence>
<gene>
    <name evidence="4" type="ORF">C7Y44_28335</name>
</gene>
<comment type="caution">
    <text evidence="4">The sequence shown here is derived from an EMBL/GenBank/DDBJ whole genome shotgun (WGS) entry which is preliminary data.</text>
</comment>
<proteinExistence type="inferred from homology"/>
<evidence type="ECO:0000313" key="5">
    <source>
        <dbReference type="Proteomes" id="UP000316208"/>
    </source>
</evidence>
<evidence type="ECO:0000256" key="1">
    <source>
        <dbReference type="ARBA" id="ARBA00006754"/>
    </source>
</evidence>
<evidence type="ECO:0000259" key="3">
    <source>
        <dbReference type="Pfam" id="PF17853"/>
    </source>
</evidence>
<name>A0ABY3AIA8_PAEPP</name>
<organism evidence="4 5">
    <name type="scientific">Paenibacillus popilliae</name>
    <name type="common">Bacillus popilliae</name>
    <dbReference type="NCBI Taxonomy" id="78057"/>
    <lineage>
        <taxon>Bacteria</taxon>
        <taxon>Bacillati</taxon>
        <taxon>Bacillota</taxon>
        <taxon>Bacilli</taxon>
        <taxon>Bacillales</taxon>
        <taxon>Paenibacillaceae</taxon>
        <taxon>Paenibacillus</taxon>
    </lineage>
</organism>
<dbReference type="InterPro" id="IPR051448">
    <property type="entry name" value="CdaR-like_regulators"/>
</dbReference>
<dbReference type="RefSeq" id="WP_142547029.1">
    <property type="nucleotide sequence ID" value="NZ_SADY01000018.1"/>
</dbReference>
<dbReference type="Proteomes" id="UP000316208">
    <property type="component" value="Unassembled WGS sequence"/>
</dbReference>
<dbReference type="PANTHER" id="PTHR33744">
    <property type="entry name" value="CARBOHYDRATE DIACID REGULATOR"/>
    <property type="match status" value="1"/>
</dbReference>
<evidence type="ECO:0000259" key="2">
    <source>
        <dbReference type="Pfam" id="PF13556"/>
    </source>
</evidence>
<feature type="domain" description="CdaR GGDEF-like" evidence="3">
    <location>
        <begin position="166"/>
        <end position="295"/>
    </location>
</feature>
<dbReference type="EMBL" id="SADY01000018">
    <property type="protein sequence ID" value="TQR40055.1"/>
    <property type="molecule type" value="Genomic_DNA"/>
</dbReference>
<accession>A0ABY3AIA8</accession>
<dbReference type="InterPro" id="IPR042070">
    <property type="entry name" value="PucR_C-HTH_sf"/>
</dbReference>
<keyword evidence="5" id="KW-1185">Reference proteome</keyword>
<dbReference type="PANTHER" id="PTHR33744:SF1">
    <property type="entry name" value="DNA-BINDING TRANSCRIPTIONAL ACTIVATOR ADER"/>
    <property type="match status" value="1"/>
</dbReference>
<protein>
    <submittedName>
        <fullName evidence="4">PucR family transcriptional regulator</fullName>
    </submittedName>
</protein>
<dbReference type="InterPro" id="IPR025736">
    <property type="entry name" value="PucR_C-HTH_dom"/>
</dbReference>
<dbReference type="Pfam" id="PF17853">
    <property type="entry name" value="GGDEF_2"/>
    <property type="match status" value="1"/>
</dbReference>
<reference evidence="4 5" key="1">
    <citation type="submission" date="2018-03" db="EMBL/GenBank/DDBJ databases">
        <title>Aerobic endospore-forming bacteria genome sequencing and assembly.</title>
        <authorList>
            <person name="Cavalcante D.A."/>
            <person name="Driks A."/>
            <person name="Putonti C."/>
            <person name="De-Souza M.T."/>
        </authorList>
    </citation>
    <scope>NUCLEOTIDE SEQUENCE [LARGE SCALE GENOMIC DNA]</scope>
    <source>
        <strain evidence="4 5">SDF0028</strain>
    </source>
</reference>
<dbReference type="InterPro" id="IPR041522">
    <property type="entry name" value="CdaR_GGDEF"/>
</dbReference>
<dbReference type="Pfam" id="PF13556">
    <property type="entry name" value="HTH_30"/>
    <property type="match status" value="1"/>
</dbReference>
<sequence length="431" mass="49367">MNEMNQLFEQHFDSLEAVADLVSDLLHCPVTIEDAGHKLLAYSTHHPGTDPARIATIIGRRVPEQVISALWRDGTMQRLMSSLEPIRIQHIDEVGLGNRLAVAIRHQQDIIGYIWVLDSEQSLPETALQTLSQAAQAAKAKLMQHQLHSRRQDQHKHDFFWQLLTGHHTSEQAIREHAARLGISFPPEYFIWMIQFSTPIQEKLFRHIHYTLKTTQHMRMLLHVIDHDRLIMMSAPVLSSHVNSSANLYKEPCQQLILHMKQRFGASPVRSGASTLSSSFLLVSRCYEEAMTTLNLKKAFPDELDSVHSYGELGYYRHLPLLIEHHTAHSAARGSQSQQTFQHIGLEKLRMYDAEHVSGLVHTIEQFLRYDCNVKKTAEALHIHTNTLMYRLKRIAEVGGVDVDSMDEKMSLFLELKLHRLATINKDNEST</sequence>
<dbReference type="Gene3D" id="1.10.10.2840">
    <property type="entry name" value="PucR C-terminal helix-turn-helix domain"/>
    <property type="match status" value="1"/>
</dbReference>